<proteinExistence type="predicted"/>
<name>A0A2P2QGY6_RHIMU</name>
<organism evidence="1">
    <name type="scientific">Rhizophora mucronata</name>
    <name type="common">Asiatic mangrove</name>
    <dbReference type="NCBI Taxonomy" id="61149"/>
    <lineage>
        <taxon>Eukaryota</taxon>
        <taxon>Viridiplantae</taxon>
        <taxon>Streptophyta</taxon>
        <taxon>Embryophyta</taxon>
        <taxon>Tracheophyta</taxon>
        <taxon>Spermatophyta</taxon>
        <taxon>Magnoliopsida</taxon>
        <taxon>eudicotyledons</taxon>
        <taxon>Gunneridae</taxon>
        <taxon>Pentapetalae</taxon>
        <taxon>rosids</taxon>
        <taxon>fabids</taxon>
        <taxon>Malpighiales</taxon>
        <taxon>Rhizophoraceae</taxon>
        <taxon>Rhizophora</taxon>
    </lineage>
</organism>
<reference evidence="1" key="1">
    <citation type="submission" date="2018-02" db="EMBL/GenBank/DDBJ databases">
        <title>Rhizophora mucronata_Transcriptome.</title>
        <authorList>
            <person name="Meera S.P."/>
            <person name="Sreeshan A."/>
            <person name="Augustine A."/>
        </authorList>
    </citation>
    <scope>NUCLEOTIDE SEQUENCE</scope>
    <source>
        <tissue evidence="1">Leaf</tissue>
    </source>
</reference>
<evidence type="ECO:0000313" key="1">
    <source>
        <dbReference type="EMBL" id="MBX66165.1"/>
    </source>
</evidence>
<dbReference type="EMBL" id="GGEC01085681">
    <property type="protein sequence ID" value="MBX66165.1"/>
    <property type="molecule type" value="Transcribed_RNA"/>
</dbReference>
<sequence>MRQYEESAVFFIVERYTTFQTLINCKSQKHKQKKVTFHSC</sequence>
<protein>
    <submittedName>
        <fullName evidence="1">Uncharacterized protein</fullName>
    </submittedName>
</protein>
<dbReference type="AlphaFoldDB" id="A0A2P2QGY6"/>
<accession>A0A2P2QGY6</accession>